<sequence>MAALDTDSDSSSSSSSSSLLSVILKVDEGDEPNGMNEIPLKTKDEILLDELPAIEECSIILPEDVELKQFGIVSSIIEQLVIIESMKDIPPLNEDSVVFKEDRHSIGKIFEIFGPVPHPFYVLRFNTTDQIKEKDIKIKDTMYFALNIEDFTQYVIPDKLKSLM</sequence>
<name>A0AAD1WE01_PELCU</name>
<evidence type="ECO:0000256" key="6">
    <source>
        <dbReference type="ARBA" id="ARBA00023242"/>
    </source>
</evidence>
<dbReference type="GO" id="GO:0043489">
    <property type="term" value="P:RNA stabilization"/>
    <property type="evidence" value="ECO:0007669"/>
    <property type="project" value="UniProtKB-ARBA"/>
</dbReference>
<organism evidence="10 11">
    <name type="scientific">Pelobates cultripes</name>
    <name type="common">Western spadefoot toad</name>
    <dbReference type="NCBI Taxonomy" id="61616"/>
    <lineage>
        <taxon>Eukaryota</taxon>
        <taxon>Metazoa</taxon>
        <taxon>Chordata</taxon>
        <taxon>Craniata</taxon>
        <taxon>Vertebrata</taxon>
        <taxon>Euteleostomi</taxon>
        <taxon>Amphibia</taxon>
        <taxon>Batrachia</taxon>
        <taxon>Anura</taxon>
        <taxon>Pelobatoidea</taxon>
        <taxon>Pelobatidae</taxon>
        <taxon>Pelobates</taxon>
    </lineage>
</organism>
<comment type="subcellular location">
    <subcellularLocation>
        <location evidence="9">Nucleus</location>
        <location evidence="9">Nucleolus</location>
    </subcellularLocation>
</comment>
<keyword evidence="3 9" id="KW-0698">rRNA processing</keyword>
<comment type="similarity">
    <text evidence="1">Belongs to the NAF1 family.</text>
</comment>
<dbReference type="PANTHER" id="PTHR31633">
    <property type="entry name" value="H/ACA RIBONUCLEOPROTEIN COMPLEX NON-CORE SUBUNIT NAF1"/>
    <property type="match status" value="1"/>
</dbReference>
<evidence type="ECO:0000256" key="2">
    <source>
        <dbReference type="ARBA" id="ARBA00022517"/>
    </source>
</evidence>
<dbReference type="InterPro" id="IPR038664">
    <property type="entry name" value="Gar1/Naf1_Cbf5-bd_sf"/>
</dbReference>
<accession>A0AAD1WE01</accession>
<dbReference type="SUPFAM" id="SSF50447">
    <property type="entry name" value="Translation proteins"/>
    <property type="match status" value="1"/>
</dbReference>
<comment type="subunit">
    <text evidence="9">Component of the small nucleolar ribonucleoprotein particles containing H/ACA-type snoRNAs (H/ACA snoRNPs).</text>
</comment>
<dbReference type="InterPro" id="IPR009000">
    <property type="entry name" value="Transl_B-barrel_sf"/>
</dbReference>
<dbReference type="GO" id="GO:0001522">
    <property type="term" value="P:pseudouridine synthesis"/>
    <property type="evidence" value="ECO:0007669"/>
    <property type="project" value="InterPro"/>
</dbReference>
<keyword evidence="2 9" id="KW-0690">Ribosome biogenesis</keyword>
<comment type="subunit">
    <text evidence="8">During assembly of the complex, component of the small nucleolar ribonucleoprotein particles containing H/ACA-type snoRNAs (H/ACA snoRNPs) which contains NOLA2/NHP2, NOLA3/NOP10, NAF1 and DKC1/NOLA4. Interacts directly with DKC1/NOLA4.</text>
</comment>
<keyword evidence="5 9" id="KW-0694">RNA-binding</keyword>
<keyword evidence="11" id="KW-1185">Reference proteome</keyword>
<keyword evidence="9" id="KW-0687">Ribonucleoprotein</keyword>
<dbReference type="Gene3D" id="2.40.10.230">
    <property type="entry name" value="Probable tRNA pseudouridine synthase domain"/>
    <property type="match status" value="1"/>
</dbReference>
<evidence type="ECO:0000256" key="8">
    <source>
        <dbReference type="ARBA" id="ARBA00063185"/>
    </source>
</evidence>
<dbReference type="PANTHER" id="PTHR31633:SF1">
    <property type="entry name" value="H_ACA RIBONUCLEOPROTEIN COMPLEX NON-CORE SUBUNIT NAF1"/>
    <property type="match status" value="1"/>
</dbReference>
<evidence type="ECO:0000256" key="9">
    <source>
        <dbReference type="RuleBase" id="RU364004"/>
    </source>
</evidence>
<dbReference type="GO" id="GO:0000493">
    <property type="term" value="P:box H/ACA snoRNP assembly"/>
    <property type="evidence" value="ECO:0007669"/>
    <property type="project" value="InterPro"/>
</dbReference>
<comment type="function">
    <text evidence="7">RNA-binding protein required for the maturation of box H/ACA snoRNPs complex and ribosome biogenesis. During assembly of the H/ACA snoRNPs complex, it associates with the complex and disappears during maturation of the complex and is replaced by NOLA1/GAR1 to yield mature H/ACA snoRNPs complex. Probably competes with NOLA1/GAR1 for binding with DKC1/NOLA4.</text>
</comment>
<proteinExistence type="inferred from homology"/>
<dbReference type="FunFam" id="2.40.10.230:FF:000002">
    <property type="entry name" value="H/ACA ribonucleoprotein complex non-core subunit NAF1"/>
    <property type="match status" value="1"/>
</dbReference>
<evidence type="ECO:0000256" key="1">
    <source>
        <dbReference type="ARBA" id="ARBA00009801"/>
    </source>
</evidence>
<dbReference type="Proteomes" id="UP001295444">
    <property type="component" value="Chromosome 06"/>
</dbReference>
<keyword evidence="6 9" id="KW-0539">Nucleus</keyword>
<evidence type="ECO:0000256" key="4">
    <source>
        <dbReference type="ARBA" id="ARBA00022553"/>
    </source>
</evidence>
<dbReference type="InterPro" id="IPR007504">
    <property type="entry name" value="H/ACA_rnp_Gar1/Naf1"/>
</dbReference>
<dbReference type="GO" id="GO:0006364">
    <property type="term" value="P:rRNA processing"/>
    <property type="evidence" value="ECO:0007669"/>
    <property type="project" value="UniProtKB-KW"/>
</dbReference>
<gene>
    <name evidence="10" type="ORF">PECUL_23A037389</name>
</gene>
<dbReference type="GO" id="GO:0003723">
    <property type="term" value="F:RNA binding"/>
    <property type="evidence" value="ECO:0007669"/>
    <property type="project" value="UniProtKB-KW"/>
</dbReference>
<dbReference type="Pfam" id="PF04410">
    <property type="entry name" value="Gar1"/>
    <property type="match status" value="1"/>
</dbReference>
<dbReference type="GO" id="GO:0005730">
    <property type="term" value="C:nucleolus"/>
    <property type="evidence" value="ECO:0007669"/>
    <property type="project" value="UniProtKB-SubCell"/>
</dbReference>
<dbReference type="InterPro" id="IPR040309">
    <property type="entry name" value="Naf1"/>
</dbReference>
<comment type="function">
    <text evidence="9">Required for ribosome biogenesis. Part of a complex which catalyzes pseudouridylation of rRNA. This involves the isomerization of uridine such that the ribose is subsequently attached to C5, instead of the normal N1. Pseudouridine ("psi") residues may serve to stabilize the conformation of rRNAs.</text>
</comment>
<evidence type="ECO:0000256" key="5">
    <source>
        <dbReference type="ARBA" id="ARBA00022884"/>
    </source>
</evidence>
<evidence type="ECO:0000313" key="10">
    <source>
        <dbReference type="EMBL" id="CAH2300586.1"/>
    </source>
</evidence>
<reference evidence="10" key="1">
    <citation type="submission" date="2022-03" db="EMBL/GenBank/DDBJ databases">
        <authorList>
            <person name="Alioto T."/>
            <person name="Alioto T."/>
            <person name="Gomez Garrido J."/>
        </authorList>
    </citation>
    <scope>NUCLEOTIDE SEQUENCE</scope>
</reference>
<dbReference type="AlphaFoldDB" id="A0AAD1WE01"/>
<keyword evidence="4" id="KW-0597">Phosphoprotein</keyword>
<dbReference type="GO" id="GO:0005732">
    <property type="term" value="C:sno(s)RNA-containing ribonucleoprotein complex"/>
    <property type="evidence" value="ECO:0007669"/>
    <property type="project" value="InterPro"/>
</dbReference>
<protein>
    <recommendedName>
        <fullName evidence="9">H/ACA ribonucleoprotein complex subunit</fullName>
    </recommendedName>
</protein>
<evidence type="ECO:0000313" key="11">
    <source>
        <dbReference type="Proteomes" id="UP001295444"/>
    </source>
</evidence>
<evidence type="ECO:0000256" key="3">
    <source>
        <dbReference type="ARBA" id="ARBA00022552"/>
    </source>
</evidence>
<evidence type="ECO:0000256" key="7">
    <source>
        <dbReference type="ARBA" id="ARBA00057529"/>
    </source>
</evidence>
<comment type="similarity">
    <text evidence="9">Belongs to the GAR1 family.</text>
</comment>
<dbReference type="EMBL" id="OW240917">
    <property type="protein sequence ID" value="CAH2300586.1"/>
    <property type="molecule type" value="Genomic_DNA"/>
</dbReference>